<sequence length="361" mass="37811">MRPTRPSKPRAPAIVVAGALAIALVGVAPVAWAGPPEHPDSVPARDELVLTRIVPADDSVAARLRAELGVIGLETEDLDISAEAPTLGPELLDRLAPAGASAAIEIAFGSGHVDVWVADGSTGKTLTRRFDLDQAEPRTLAIAAVELLRASRLEFAPPPAAQHSTDDSSEQATERERPPGDEGPNPPDRAMRGSLSLAPMIGGSPGGLGLSTHTEIAGRWAPRERFALRIALWVPTLGNRVANEQGGARVFVGMAFVEPQLRLPGGAPWFHPELGLGLGAAVTGIVGEASEGLRSNTTALGSFAAHTHVGLGFEIVPRLWVRADGYVGILQPQPRVIFIDEVVARLGMPFASGSLGVEIWI</sequence>
<dbReference type="OrthoDB" id="5505161at2"/>
<feature type="region of interest" description="Disordered" evidence="1">
    <location>
        <begin position="156"/>
        <end position="197"/>
    </location>
</feature>
<name>A0A2S9XXB8_9BACT</name>
<keyword evidence="3" id="KW-1185">Reference proteome</keyword>
<organism evidence="2 3">
    <name type="scientific">Enhygromyxa salina</name>
    <dbReference type="NCBI Taxonomy" id="215803"/>
    <lineage>
        <taxon>Bacteria</taxon>
        <taxon>Pseudomonadati</taxon>
        <taxon>Myxococcota</taxon>
        <taxon>Polyangia</taxon>
        <taxon>Nannocystales</taxon>
        <taxon>Nannocystaceae</taxon>
        <taxon>Enhygromyxa</taxon>
    </lineage>
</organism>
<evidence type="ECO:0000313" key="3">
    <source>
        <dbReference type="Proteomes" id="UP000237968"/>
    </source>
</evidence>
<comment type="caution">
    <text evidence="2">The sequence shown here is derived from an EMBL/GenBank/DDBJ whole genome shotgun (WGS) entry which is preliminary data.</text>
</comment>
<reference evidence="2 3" key="1">
    <citation type="submission" date="2018-03" db="EMBL/GenBank/DDBJ databases">
        <title>Draft Genome Sequences of the Obligatory Marine Myxobacteria Enhygromyxa salina SWB005.</title>
        <authorList>
            <person name="Poehlein A."/>
            <person name="Moghaddam J.A."/>
            <person name="Harms H."/>
            <person name="Alanjari M."/>
            <person name="Koenig G.M."/>
            <person name="Daniel R."/>
            <person name="Schaeberle T.F."/>
        </authorList>
    </citation>
    <scope>NUCLEOTIDE SEQUENCE [LARGE SCALE GENOMIC DNA]</scope>
    <source>
        <strain evidence="2 3">SWB005</strain>
    </source>
</reference>
<accession>A0A2S9XXB8</accession>
<dbReference type="EMBL" id="PVNK01000156">
    <property type="protein sequence ID" value="PRP97484.1"/>
    <property type="molecule type" value="Genomic_DNA"/>
</dbReference>
<gene>
    <name evidence="2" type="ORF">ENSA5_33770</name>
</gene>
<evidence type="ECO:0000313" key="2">
    <source>
        <dbReference type="EMBL" id="PRP97484.1"/>
    </source>
</evidence>
<evidence type="ECO:0000256" key="1">
    <source>
        <dbReference type="SAM" id="MobiDB-lite"/>
    </source>
</evidence>
<dbReference type="AlphaFoldDB" id="A0A2S9XXB8"/>
<dbReference type="RefSeq" id="WP_146155794.1">
    <property type="nucleotide sequence ID" value="NZ_PVNK01000156.1"/>
</dbReference>
<dbReference type="Proteomes" id="UP000237968">
    <property type="component" value="Unassembled WGS sequence"/>
</dbReference>
<proteinExistence type="predicted"/>
<protein>
    <submittedName>
        <fullName evidence="2">Uncharacterized protein</fullName>
    </submittedName>
</protein>